<evidence type="ECO:0000313" key="2">
    <source>
        <dbReference type="Proteomes" id="UP001629744"/>
    </source>
</evidence>
<dbReference type="EMBL" id="JBDLNU010000002">
    <property type="protein sequence ID" value="MFM1728036.1"/>
    <property type="molecule type" value="Genomic_DNA"/>
</dbReference>
<keyword evidence="2" id="KW-1185">Reference proteome</keyword>
<evidence type="ECO:0008006" key="3">
    <source>
        <dbReference type="Google" id="ProtNLM"/>
    </source>
</evidence>
<dbReference type="RefSeq" id="WP_348604465.1">
    <property type="nucleotide sequence ID" value="NZ_CP157276.1"/>
</dbReference>
<accession>A0ABW9FTQ0</accession>
<name>A0ABW9FTQ0_9NOCA</name>
<sequence>MRVSDGTTKWLKDFLVAWYGGRSPGYGSPDADLPASLPSALRELYAFAGRWPSRDPEEHLPDSPMIFQHQDALVRAADLATNGGTIDFLRENQDSWTCRVAAGTDTSAVFSNAHWMWDDVDTDDYVELAPTLEHFLTSFVLQETVMGCRNLVVADNATALAASGLPDRATPLWLQGWYVFDEPTHSFWRSGPFLLAEITGTHWVGWNEGSARLPAELTFDRVR</sequence>
<reference evidence="1 2" key="1">
    <citation type="submission" date="2023-11" db="EMBL/GenBank/DDBJ databases">
        <authorList>
            <person name="Val-Calvo J."/>
            <person name="Scortti M."/>
            <person name="Vazquez-Boland J."/>
        </authorList>
    </citation>
    <scope>NUCLEOTIDE SEQUENCE [LARGE SCALE GENOMIC DNA]</scope>
    <source>
        <strain evidence="1 2">DSM 46662</strain>
    </source>
</reference>
<gene>
    <name evidence="1" type="ORF">ABEU19_001505</name>
</gene>
<dbReference type="Proteomes" id="UP001629744">
    <property type="component" value="Unassembled WGS sequence"/>
</dbReference>
<comment type="caution">
    <text evidence="1">The sequence shown here is derived from an EMBL/GenBank/DDBJ whole genome shotgun (WGS) entry which is preliminary data.</text>
</comment>
<organism evidence="1 2">
    <name type="scientific">Prescottella soli</name>
    <dbReference type="NCBI Taxonomy" id="1543852"/>
    <lineage>
        <taxon>Bacteria</taxon>
        <taxon>Bacillati</taxon>
        <taxon>Actinomycetota</taxon>
        <taxon>Actinomycetes</taxon>
        <taxon>Mycobacteriales</taxon>
        <taxon>Nocardiaceae</taxon>
        <taxon>Prescottella</taxon>
    </lineage>
</organism>
<evidence type="ECO:0000313" key="1">
    <source>
        <dbReference type="EMBL" id="MFM1728036.1"/>
    </source>
</evidence>
<protein>
    <recommendedName>
        <fullName evidence="3">Knr4/Smi1-like domain-containing protein</fullName>
    </recommendedName>
</protein>
<proteinExistence type="predicted"/>